<gene>
    <name evidence="2" type="ORF">KS419_19230</name>
</gene>
<dbReference type="EMBL" id="JAHQCS010000154">
    <property type="protein sequence ID" value="MBU9713867.1"/>
    <property type="molecule type" value="Genomic_DNA"/>
</dbReference>
<evidence type="ECO:0000313" key="2">
    <source>
        <dbReference type="EMBL" id="MBU9713867.1"/>
    </source>
</evidence>
<evidence type="ECO:0000313" key="3">
    <source>
        <dbReference type="Proteomes" id="UP000784880"/>
    </source>
</evidence>
<organism evidence="2 3">
    <name type="scientific">Evansella tamaricis</name>
    <dbReference type="NCBI Taxonomy" id="2069301"/>
    <lineage>
        <taxon>Bacteria</taxon>
        <taxon>Bacillati</taxon>
        <taxon>Bacillota</taxon>
        <taxon>Bacilli</taxon>
        <taxon>Bacillales</taxon>
        <taxon>Bacillaceae</taxon>
        <taxon>Evansella</taxon>
    </lineage>
</organism>
<protein>
    <submittedName>
        <fullName evidence="2">DinB family protein</fullName>
    </submittedName>
</protein>
<reference evidence="2 3" key="1">
    <citation type="submission" date="2021-06" db="EMBL/GenBank/DDBJ databases">
        <title>Bacillus sp. RD4P76, an endophyte from a halophyte.</title>
        <authorList>
            <person name="Sun J.-Q."/>
        </authorList>
    </citation>
    <scope>NUCLEOTIDE SEQUENCE [LARGE SCALE GENOMIC DNA]</scope>
    <source>
        <strain evidence="2 3">CGMCC 1.15917</strain>
    </source>
</reference>
<dbReference type="Proteomes" id="UP000784880">
    <property type="component" value="Unassembled WGS sequence"/>
</dbReference>
<dbReference type="Pfam" id="PF12867">
    <property type="entry name" value="DinB_2"/>
    <property type="match status" value="1"/>
</dbReference>
<dbReference type="InterPro" id="IPR024775">
    <property type="entry name" value="DinB-like"/>
</dbReference>
<evidence type="ECO:0000259" key="1">
    <source>
        <dbReference type="Pfam" id="PF12867"/>
    </source>
</evidence>
<keyword evidence="3" id="KW-1185">Reference proteome</keyword>
<accession>A0ABS6JJL1</accession>
<proteinExistence type="predicted"/>
<comment type="caution">
    <text evidence="2">The sequence shown here is derived from an EMBL/GenBank/DDBJ whole genome shotgun (WGS) entry which is preliminary data.</text>
</comment>
<feature type="domain" description="DinB-like" evidence="1">
    <location>
        <begin position="10"/>
        <end position="161"/>
    </location>
</feature>
<dbReference type="RefSeq" id="WP_217068052.1">
    <property type="nucleotide sequence ID" value="NZ_JAHQCS010000154.1"/>
</dbReference>
<sequence>MEETFFKENLEKTRQKLIEEFVHLSEEELNWKPDNSSWSIAQIVHHLELSEVVFTKAIGYGLKKQSDEGGLKAKKIEYVLDRSRKVAAPEMVLPSDKPFRVEELVDQLSKSRKQFFSVIAKLDSKDTLYQRSVKHPIFGDLPLVQWVELLFLHEQRHIQQMKEIKEMIEGTLKA</sequence>
<name>A0ABS6JJL1_9BACI</name>